<dbReference type="Pfam" id="PF13581">
    <property type="entry name" value="HATPase_c_2"/>
    <property type="match status" value="1"/>
</dbReference>
<organism evidence="2 3">
    <name type="scientific">Desulforamulus profundi</name>
    <dbReference type="NCBI Taxonomy" id="1383067"/>
    <lineage>
        <taxon>Bacteria</taxon>
        <taxon>Bacillati</taxon>
        <taxon>Bacillota</taxon>
        <taxon>Clostridia</taxon>
        <taxon>Eubacteriales</taxon>
        <taxon>Peptococcaceae</taxon>
        <taxon>Desulforamulus</taxon>
    </lineage>
</organism>
<keyword evidence="3" id="KW-1185">Reference proteome</keyword>
<dbReference type="EMBL" id="AWQQ01000046">
    <property type="protein sequence ID" value="PHJ38710.1"/>
    <property type="molecule type" value="Genomic_DNA"/>
</dbReference>
<dbReference type="OrthoDB" id="2595312at2"/>
<accession>A0A2C6LJH3</accession>
<name>A0A2C6LJH3_9FIRM</name>
<reference evidence="2 3" key="1">
    <citation type="submission" date="2013-09" db="EMBL/GenBank/DDBJ databases">
        <title>Biodegradation of hydrocarbons in the deep terrestrial subsurface : characterization of a microbial consortium composed of two Desulfotomaculum species originating from a deep geological formation.</title>
        <authorList>
            <person name="Aullo T."/>
            <person name="Berlendis S."/>
            <person name="Lascourreges J.-F."/>
            <person name="Dessort D."/>
            <person name="Saint-Laurent S."/>
            <person name="Schraauwers B."/>
            <person name="Mas J."/>
            <person name="Magot M."/>
            <person name="Ranchou-Peyruse A."/>
        </authorList>
    </citation>
    <scope>NUCLEOTIDE SEQUENCE [LARGE SCALE GENOMIC DNA]</scope>
    <source>
        <strain evidence="2 3">Bs107</strain>
    </source>
</reference>
<dbReference type="SUPFAM" id="SSF55874">
    <property type="entry name" value="ATPase domain of HSP90 chaperone/DNA topoisomerase II/histidine kinase"/>
    <property type="match status" value="1"/>
</dbReference>
<feature type="domain" description="Histidine kinase/HSP90-like ATPase" evidence="1">
    <location>
        <begin position="294"/>
        <end position="404"/>
    </location>
</feature>
<evidence type="ECO:0000313" key="2">
    <source>
        <dbReference type="EMBL" id="PHJ38710.1"/>
    </source>
</evidence>
<gene>
    <name evidence="2" type="ORF">P378_08270</name>
</gene>
<comment type="caution">
    <text evidence="2">The sequence shown here is derived from an EMBL/GenBank/DDBJ whole genome shotgun (WGS) entry which is preliminary data.</text>
</comment>
<dbReference type="Proteomes" id="UP000222564">
    <property type="component" value="Unassembled WGS sequence"/>
</dbReference>
<proteinExistence type="predicted"/>
<dbReference type="Gene3D" id="3.30.565.10">
    <property type="entry name" value="Histidine kinase-like ATPase, C-terminal domain"/>
    <property type="match status" value="1"/>
</dbReference>
<dbReference type="InterPro" id="IPR003594">
    <property type="entry name" value="HATPase_dom"/>
</dbReference>
<protein>
    <submittedName>
        <fullName evidence="2">Anti-sigma regulatory factor</fullName>
    </submittedName>
</protein>
<dbReference type="AlphaFoldDB" id="A0A2C6LJH3"/>
<dbReference type="InterPro" id="IPR036890">
    <property type="entry name" value="HATPase_C_sf"/>
</dbReference>
<evidence type="ECO:0000259" key="1">
    <source>
        <dbReference type="Pfam" id="PF13581"/>
    </source>
</evidence>
<evidence type="ECO:0000313" key="3">
    <source>
        <dbReference type="Proteomes" id="UP000222564"/>
    </source>
</evidence>
<sequence>MRRCFECVKKEPDRPCVECSDFVQTSPVRRVPPKPIQVVLEEEQGQKYPANILVLSTTEFGIETAAPVPGQYLIRLHESLCLEVAGVPFKGKNNVHVFDILCVHRRQGTDRRLNKDEYQLLTGSNGELVAEISRHLPEHLQDLVKEKLLAELEKSELISALRVGKVLKYERGRFRYISGQADLDLPMEEVEKLMRQATRQGEHQREVIISANGQKVFDLHGVPFDHRSGGLLALDITEVIEKERKIHRQEMEAYREAMSAVTGGRLHLVNGEEAKRLLSEGVEMVKGEARQAHDIPEARQVLRESLPGIASRRQHAIALCLSEALANVLKHAGGGCWQVRRVGDIVRIIVQDRGPGIKTSELARATLMQHYSTKNSMGCGFNLMLYYADYLYLNTGPLGTTLALDFSNVLTDKLNSEKMTERR</sequence>